<keyword evidence="1" id="KW-0812">Transmembrane</keyword>
<organism evidence="3 4">
    <name type="scientific">Chromobacterium haemolyticum</name>
    <dbReference type="NCBI Taxonomy" id="394935"/>
    <lineage>
        <taxon>Bacteria</taxon>
        <taxon>Pseudomonadati</taxon>
        <taxon>Pseudomonadota</taxon>
        <taxon>Betaproteobacteria</taxon>
        <taxon>Neisseriales</taxon>
        <taxon>Chromobacteriaceae</taxon>
        <taxon>Chromobacterium</taxon>
    </lineage>
</organism>
<feature type="transmembrane region" description="Helical" evidence="1">
    <location>
        <begin position="29"/>
        <end position="46"/>
    </location>
</feature>
<dbReference type="EMBL" id="MUKV01000001">
    <property type="protein sequence ID" value="OQS44094.1"/>
    <property type="molecule type" value="Genomic_DNA"/>
</dbReference>
<proteinExistence type="predicted"/>
<dbReference type="Proteomes" id="UP000192721">
    <property type="component" value="Unassembled WGS sequence"/>
</dbReference>
<protein>
    <recommendedName>
        <fullName evidence="2">EF-hand domain-containing protein</fullName>
    </recommendedName>
</protein>
<feature type="domain" description="EF-hand" evidence="2">
    <location>
        <begin position="210"/>
        <end position="245"/>
    </location>
</feature>
<evidence type="ECO:0000259" key="2">
    <source>
        <dbReference type="PROSITE" id="PS50222"/>
    </source>
</evidence>
<accession>A0A1W0DAQ5</accession>
<sequence>MPALPSVLQVLGLTLYLLAAAISLLGGEARHGLLIAAIVGLISWRMNYRHYRQVADTPTSRLGSAALGQVELCGRARCHPGAPNYSPLSGRRCAWYRCWRIDERRKLDWDDWLAWALQRSNRMATSANPPEISSDDSFLLVDGDAEATILPGAAQVVARHRRRWHEDGMLLIEEWIDEDEAIYVRGQLRRLDSRATALDLRLDIGAKLAEWKNDKEDLLRRFDLDGDGQLSEQEWSLARAAAQREVIALQQELARQPASLLLSGDEQSGPLIITTLSPEQSARWFRRRAWLHAAVAFACVLGWLKLARL</sequence>
<dbReference type="PROSITE" id="PS00018">
    <property type="entry name" value="EF_HAND_1"/>
    <property type="match status" value="1"/>
</dbReference>
<comment type="caution">
    <text evidence="3">The sequence shown here is derived from an EMBL/GenBank/DDBJ whole genome shotgun (WGS) entry which is preliminary data.</text>
</comment>
<dbReference type="InterPro" id="IPR018247">
    <property type="entry name" value="EF_Hand_1_Ca_BS"/>
</dbReference>
<name>A0A1W0DAQ5_9NEIS</name>
<evidence type="ECO:0000313" key="4">
    <source>
        <dbReference type="Proteomes" id="UP000192721"/>
    </source>
</evidence>
<keyword evidence="1" id="KW-0472">Membrane</keyword>
<dbReference type="GO" id="GO:0005509">
    <property type="term" value="F:calcium ion binding"/>
    <property type="evidence" value="ECO:0007669"/>
    <property type="project" value="InterPro"/>
</dbReference>
<feature type="transmembrane region" description="Helical" evidence="1">
    <location>
        <begin position="289"/>
        <end position="306"/>
    </location>
</feature>
<reference evidence="3 4" key="1">
    <citation type="submission" date="2017-02" db="EMBL/GenBank/DDBJ databases">
        <title>Chromobacterium haemolyticum H5244.</title>
        <authorList>
            <person name="Gulvik C.A."/>
        </authorList>
    </citation>
    <scope>NUCLEOTIDE SEQUENCE [LARGE SCALE GENOMIC DNA]</scope>
    <source>
        <strain evidence="3 4">H5244</strain>
    </source>
</reference>
<dbReference type="AlphaFoldDB" id="A0A1W0DAQ5"/>
<dbReference type="PROSITE" id="PS50222">
    <property type="entry name" value="EF_HAND_2"/>
    <property type="match status" value="1"/>
</dbReference>
<dbReference type="RefSeq" id="WP_043635868.1">
    <property type="nucleotide sequence ID" value="NZ_JBBIGS010000069.1"/>
</dbReference>
<evidence type="ECO:0000256" key="1">
    <source>
        <dbReference type="SAM" id="Phobius"/>
    </source>
</evidence>
<dbReference type="InterPro" id="IPR002048">
    <property type="entry name" value="EF_hand_dom"/>
</dbReference>
<keyword evidence="1" id="KW-1133">Transmembrane helix</keyword>
<gene>
    <name evidence="3" type="ORF">B0T45_00360</name>
</gene>
<evidence type="ECO:0000313" key="3">
    <source>
        <dbReference type="EMBL" id="OQS44094.1"/>
    </source>
</evidence>